<accession>A0A9N8DXE6</accession>
<comment type="caution">
    <text evidence="1">The sequence shown here is derived from an EMBL/GenBank/DDBJ whole genome shotgun (WGS) entry which is preliminary data.</text>
</comment>
<proteinExistence type="predicted"/>
<protein>
    <recommendedName>
        <fullName evidence="3">DUF1993 domain-containing protein</fullName>
    </recommendedName>
</protein>
<sequence length="214" mass="24156">MSAMSSSVSLTALLVPAYKQMLKHLSAWLEKTGDDPNEMLARRLAPDMFPLDTQVRFACFQAQEAVFRLQGKQVPQVILDIAQEGRNNAESPGTVEEAKARIQEALAFLEALDEDALDSCALQKVTLELPDGLIFDMTGFQYVRDWAQPQFYFHLMTAYSILRKMLESIWEKQTMCLTCLPMLGHQLDPVRTNKVAIQFAEAVRFLLAFCFSPA</sequence>
<organism evidence="1 2">
    <name type="scientific">Seminavis robusta</name>
    <dbReference type="NCBI Taxonomy" id="568900"/>
    <lineage>
        <taxon>Eukaryota</taxon>
        <taxon>Sar</taxon>
        <taxon>Stramenopiles</taxon>
        <taxon>Ochrophyta</taxon>
        <taxon>Bacillariophyta</taxon>
        <taxon>Bacillariophyceae</taxon>
        <taxon>Bacillariophycidae</taxon>
        <taxon>Naviculales</taxon>
        <taxon>Naviculaceae</taxon>
        <taxon>Seminavis</taxon>
    </lineage>
</organism>
<gene>
    <name evidence="1" type="ORF">SEMRO_448_G145230.1</name>
</gene>
<evidence type="ECO:0000313" key="2">
    <source>
        <dbReference type="Proteomes" id="UP001153069"/>
    </source>
</evidence>
<dbReference type="Proteomes" id="UP001153069">
    <property type="component" value="Unassembled WGS sequence"/>
</dbReference>
<dbReference type="OrthoDB" id="3724345at2759"/>
<dbReference type="PANTHER" id="PTHR36922">
    <property type="entry name" value="BLL2446 PROTEIN"/>
    <property type="match status" value="1"/>
</dbReference>
<dbReference type="AlphaFoldDB" id="A0A9N8DXE6"/>
<dbReference type="PANTHER" id="PTHR36922:SF1">
    <property type="entry name" value="DUF1993 DOMAIN-CONTAINING PROTEIN"/>
    <property type="match status" value="1"/>
</dbReference>
<dbReference type="InterPro" id="IPR018531">
    <property type="entry name" value="DUF1993"/>
</dbReference>
<dbReference type="SUPFAM" id="SSF109854">
    <property type="entry name" value="DinB/YfiT-like putative metalloenzymes"/>
    <property type="match status" value="1"/>
</dbReference>
<keyword evidence="2" id="KW-1185">Reference proteome</keyword>
<dbReference type="Pfam" id="PF09351">
    <property type="entry name" value="DUF1993"/>
    <property type="match status" value="1"/>
</dbReference>
<dbReference type="Gene3D" id="1.20.120.450">
    <property type="entry name" value="dinb family like domain"/>
    <property type="match status" value="1"/>
</dbReference>
<dbReference type="EMBL" id="CAICTM010000447">
    <property type="protein sequence ID" value="CAB9510707.1"/>
    <property type="molecule type" value="Genomic_DNA"/>
</dbReference>
<evidence type="ECO:0000313" key="1">
    <source>
        <dbReference type="EMBL" id="CAB9510707.1"/>
    </source>
</evidence>
<reference evidence="1" key="1">
    <citation type="submission" date="2020-06" db="EMBL/GenBank/DDBJ databases">
        <authorList>
            <consortium name="Plant Systems Biology data submission"/>
        </authorList>
    </citation>
    <scope>NUCLEOTIDE SEQUENCE</scope>
    <source>
        <strain evidence="1">D6</strain>
    </source>
</reference>
<dbReference type="InterPro" id="IPR034660">
    <property type="entry name" value="DinB/YfiT-like"/>
</dbReference>
<evidence type="ECO:0008006" key="3">
    <source>
        <dbReference type="Google" id="ProtNLM"/>
    </source>
</evidence>
<name>A0A9N8DXE6_9STRA</name>